<dbReference type="AlphaFoldDB" id="A0A151QLG6"/>
<dbReference type="Gramene" id="C.cajan_45503.t">
    <property type="protein sequence ID" value="C.cajan_45503.t.cds1"/>
    <property type="gene ID" value="C.cajan_45503"/>
</dbReference>
<gene>
    <name evidence="1" type="ORF">KK1_048861</name>
</gene>
<protein>
    <submittedName>
        <fullName evidence="1">Uncharacterized protein</fullName>
    </submittedName>
</protein>
<keyword evidence="2" id="KW-1185">Reference proteome</keyword>
<sequence>MREQISRGILKLFHVRKFHQLAFVFTKSLPRNVFLSILSKMGVDNIFLPS</sequence>
<dbReference type="EMBL" id="KQ486407">
    <property type="protein sequence ID" value="KYP31136.1"/>
    <property type="molecule type" value="Genomic_DNA"/>
</dbReference>
<evidence type="ECO:0000313" key="1">
    <source>
        <dbReference type="EMBL" id="KYP31136.1"/>
    </source>
</evidence>
<evidence type="ECO:0000313" key="2">
    <source>
        <dbReference type="Proteomes" id="UP000075243"/>
    </source>
</evidence>
<accession>A0A151QLG6</accession>
<organism evidence="1 2">
    <name type="scientific">Cajanus cajan</name>
    <name type="common">Pigeon pea</name>
    <name type="synonym">Cajanus indicus</name>
    <dbReference type="NCBI Taxonomy" id="3821"/>
    <lineage>
        <taxon>Eukaryota</taxon>
        <taxon>Viridiplantae</taxon>
        <taxon>Streptophyta</taxon>
        <taxon>Embryophyta</taxon>
        <taxon>Tracheophyta</taxon>
        <taxon>Spermatophyta</taxon>
        <taxon>Magnoliopsida</taxon>
        <taxon>eudicotyledons</taxon>
        <taxon>Gunneridae</taxon>
        <taxon>Pentapetalae</taxon>
        <taxon>rosids</taxon>
        <taxon>fabids</taxon>
        <taxon>Fabales</taxon>
        <taxon>Fabaceae</taxon>
        <taxon>Papilionoideae</taxon>
        <taxon>50 kb inversion clade</taxon>
        <taxon>NPAAA clade</taxon>
        <taxon>indigoferoid/millettioid clade</taxon>
        <taxon>Phaseoleae</taxon>
        <taxon>Cajanus</taxon>
    </lineage>
</organism>
<proteinExistence type="predicted"/>
<reference evidence="1" key="1">
    <citation type="journal article" date="2012" name="Nat. Biotechnol.">
        <title>Draft genome sequence of pigeonpea (Cajanus cajan), an orphan legume crop of resource-poor farmers.</title>
        <authorList>
            <person name="Varshney R.K."/>
            <person name="Chen W."/>
            <person name="Li Y."/>
            <person name="Bharti A.K."/>
            <person name="Saxena R.K."/>
            <person name="Schlueter J.A."/>
            <person name="Donoghue M.T."/>
            <person name="Azam S."/>
            <person name="Fan G."/>
            <person name="Whaley A.M."/>
            <person name="Farmer A.D."/>
            <person name="Sheridan J."/>
            <person name="Iwata A."/>
            <person name="Tuteja R."/>
            <person name="Penmetsa R.V."/>
            <person name="Wu W."/>
            <person name="Upadhyaya H.D."/>
            <person name="Yang S.P."/>
            <person name="Shah T."/>
            <person name="Saxena K.B."/>
            <person name="Michael T."/>
            <person name="McCombie W.R."/>
            <person name="Yang B."/>
            <person name="Zhang G."/>
            <person name="Yang H."/>
            <person name="Wang J."/>
            <person name="Spillane C."/>
            <person name="Cook D.R."/>
            <person name="May G.D."/>
            <person name="Xu X."/>
            <person name="Jackson S.A."/>
        </authorList>
    </citation>
    <scope>NUCLEOTIDE SEQUENCE [LARGE SCALE GENOMIC DNA]</scope>
</reference>
<dbReference type="Proteomes" id="UP000075243">
    <property type="component" value="Unassembled WGS sequence"/>
</dbReference>
<name>A0A151QLG6_CAJCA</name>